<accession>A0A4Y8Q2Z3</accession>
<dbReference type="GO" id="GO:0016787">
    <property type="term" value="F:hydrolase activity"/>
    <property type="evidence" value="ECO:0007669"/>
    <property type="project" value="UniProtKB-KW"/>
</dbReference>
<dbReference type="CDD" id="cd15482">
    <property type="entry name" value="Sialidase_non-viral"/>
    <property type="match status" value="1"/>
</dbReference>
<keyword evidence="2" id="KW-1185">Reference proteome</keyword>
<dbReference type="InterPro" id="IPR002860">
    <property type="entry name" value="BNR_rpt"/>
</dbReference>
<dbReference type="AlphaFoldDB" id="A0A4Y8Q2Z3"/>
<reference evidence="1 2" key="1">
    <citation type="submission" date="2017-03" db="EMBL/GenBank/DDBJ databases">
        <title>Isolation of Levoglucosan Utilizing Bacteria.</title>
        <authorList>
            <person name="Arya A.S."/>
        </authorList>
    </citation>
    <scope>NUCLEOTIDE SEQUENCE [LARGE SCALE GENOMIC DNA]</scope>
    <source>
        <strain evidence="1 2">MEC069</strain>
    </source>
</reference>
<evidence type="ECO:0000313" key="2">
    <source>
        <dbReference type="Proteomes" id="UP000298246"/>
    </source>
</evidence>
<dbReference type="Pfam" id="PF02012">
    <property type="entry name" value="BNR"/>
    <property type="match status" value="1"/>
</dbReference>
<dbReference type="EMBL" id="MYFO01000010">
    <property type="protein sequence ID" value="TFE88264.1"/>
    <property type="molecule type" value="Genomic_DNA"/>
</dbReference>
<dbReference type="InterPro" id="IPR054817">
    <property type="entry name" value="Glycosyl_F510_1955-like"/>
</dbReference>
<gene>
    <name evidence="1" type="ORF">B5M42_10065</name>
</gene>
<dbReference type="InterPro" id="IPR015943">
    <property type="entry name" value="WD40/YVTN_repeat-like_dom_sf"/>
</dbReference>
<keyword evidence="1" id="KW-0378">Hydrolase</keyword>
<name>A0A4Y8Q2Z3_9BACL</name>
<comment type="caution">
    <text evidence="1">The sequence shown here is derived from an EMBL/GenBank/DDBJ whole genome shotgun (WGS) entry which is preliminary data.</text>
</comment>
<dbReference type="NCBIfam" id="NF045728">
    <property type="entry name" value="glycosyl_F510_1955"/>
    <property type="match status" value="1"/>
</dbReference>
<evidence type="ECO:0000313" key="1">
    <source>
        <dbReference type="EMBL" id="TFE88264.1"/>
    </source>
</evidence>
<dbReference type="Proteomes" id="UP000298246">
    <property type="component" value="Unassembled WGS sequence"/>
</dbReference>
<protein>
    <submittedName>
        <fullName evidence="1">Glycosyl hydrolase</fullName>
    </submittedName>
</protein>
<proteinExistence type="predicted"/>
<sequence length="316" mass="33527">MRSLFKEIGGCSLKKMTMLSLAVVLFIGMAACSIKTAEGPNSNTNTTFMHLHGLGYSADGKRLMIPVHSGLKVYANGAWSDAPGEKHDYMGFSAVDNGFYSSGHPAPGSKYKNPLGLVKSTDDGKTIAVLTLEGEVDLHGMAAGYRSHILYVVNPQPNSKMNQAGLFYSKDEGKTWTSSPAAGLQGQMTTIAVHPDKESIVAIGTTAGAYLSKDHGQTFTALVSGRPISAITFMNSGDVWVAGTGPDASLVKINTESTVSVTLKLPTKDEITYVAQNPANPNELAIATEQKDVYLSTDSGATWTQIADKGNMINKK</sequence>
<dbReference type="Gene3D" id="2.130.10.10">
    <property type="entry name" value="YVTN repeat-like/Quinoprotein amine dehydrogenase"/>
    <property type="match status" value="2"/>
</dbReference>
<dbReference type="PROSITE" id="PS51257">
    <property type="entry name" value="PROKAR_LIPOPROTEIN"/>
    <property type="match status" value="1"/>
</dbReference>
<dbReference type="SUPFAM" id="SSF110296">
    <property type="entry name" value="Oligoxyloglucan reducing end-specific cellobiohydrolase"/>
    <property type="match status" value="1"/>
</dbReference>
<organism evidence="1 2">
    <name type="scientific">Paenibacillus athensensis</name>
    <dbReference type="NCBI Taxonomy" id="1967502"/>
    <lineage>
        <taxon>Bacteria</taxon>
        <taxon>Bacillati</taxon>
        <taxon>Bacillota</taxon>
        <taxon>Bacilli</taxon>
        <taxon>Bacillales</taxon>
        <taxon>Paenibacillaceae</taxon>
        <taxon>Paenibacillus</taxon>
    </lineage>
</organism>